<dbReference type="InterPro" id="IPR007781">
    <property type="entry name" value="NAGLU"/>
</dbReference>
<dbReference type="Pfam" id="PF05089">
    <property type="entry name" value="NAGLU"/>
    <property type="match status" value="1"/>
</dbReference>
<dbReference type="AlphaFoldDB" id="A0A5B8VMV7"/>
<dbReference type="Gene3D" id="3.30.379.10">
    <property type="entry name" value="Chitobiase/beta-hexosaminidase domain 2-like"/>
    <property type="match status" value="1"/>
</dbReference>
<dbReference type="GO" id="GO:0005975">
    <property type="term" value="P:carbohydrate metabolic process"/>
    <property type="evidence" value="ECO:0007669"/>
    <property type="project" value="UniProtKB-ARBA"/>
</dbReference>
<protein>
    <submittedName>
        <fullName evidence="5">Alpha-N-acetylglucosaminidase</fullName>
    </submittedName>
</protein>
<evidence type="ECO:0000256" key="1">
    <source>
        <dbReference type="ARBA" id="ARBA00022801"/>
    </source>
</evidence>
<sequence>MFYSKRTRSLAVRTYFLKSIIVNQKSFFATLLFLSLCLGLQAQDFQGVRGLVKRRAPWLNKSLALKKVDFSGQKDAFTLSTVAGKVTVAANSPSAAAFGVNWYLKYYCHRSMSHMGDNMGAVDKLPMVNAPVHIEGLAQYRYALNYCTYNYTMSFYNWEDWQKELDYMALSGVNLMLVANGEEAVWESVLDALGYSQREIDAFITGPAFNAWWLMGNIQGWGGPMTRKEIAERAHLVQQMLRRMKELGIEPVMQAFFGMVPSSLKNKFKAHIVPQGNWLAFERPDILDPSDSLFTRISDLFYGATKKLYGKDIRFFSGDPFHEGGKHGDIDLKEAGIKIQDAMQTAFPGAIWVLQGWQANPDKHLISGVNKKDILIQELFGENTQNWEDRKGYEGTPFIWCTVTNFGERPGVNGKLQRFADEIHRVRNSPYASLCKGIGIMPEGINNNPVVYELMLELGWHKNKVDVNRWVKSYIYARYGKTDSIIQQAWQYLLQSAYSSNLGYAEGPFENILCARPGLKITSVSSWGSLNKKYDLMAYKKAVALYVKAWPEYKNQQTYRIDLVNLLMQQIGTEADSVYARVVTAYTNKDRPLFDNAYNAFLSLFDQAEALLESTPFYQLSTYTHQALALNKDKTVGKNNLLNLLMLNTYWGAVDSSHDALHEYAYKEWAPMIKTFYKARWVLFFDHLRDSLEGKDAPAIYYYQWERDWVTRKLNQVLANPGKPKSDSENLGKLASQILSNLKY</sequence>
<evidence type="ECO:0000259" key="2">
    <source>
        <dbReference type="Pfam" id="PF05089"/>
    </source>
</evidence>
<dbReference type="Gene3D" id="1.20.120.670">
    <property type="entry name" value="N-acetyl-b-d-glucoasminidase"/>
    <property type="match status" value="1"/>
</dbReference>
<dbReference type="PANTHER" id="PTHR12872:SF1">
    <property type="entry name" value="ALPHA-N-ACETYLGLUCOSAMINIDASE"/>
    <property type="match status" value="1"/>
</dbReference>
<organism evidence="5 6">
    <name type="scientific">Arachidicoccus ginsenosidivorans</name>
    <dbReference type="NCBI Taxonomy" id="496057"/>
    <lineage>
        <taxon>Bacteria</taxon>
        <taxon>Pseudomonadati</taxon>
        <taxon>Bacteroidota</taxon>
        <taxon>Chitinophagia</taxon>
        <taxon>Chitinophagales</taxon>
        <taxon>Chitinophagaceae</taxon>
        <taxon>Arachidicoccus</taxon>
    </lineage>
</organism>
<dbReference type="KEGG" id="agi:FSB73_07635"/>
<dbReference type="Pfam" id="PF12971">
    <property type="entry name" value="NAGLU_N"/>
    <property type="match status" value="1"/>
</dbReference>
<feature type="domain" description="Alpha-N-acetylglucosaminidase N-terminal" evidence="3">
    <location>
        <begin position="46"/>
        <end position="126"/>
    </location>
</feature>
<dbReference type="InterPro" id="IPR024733">
    <property type="entry name" value="NAGLU_tim-barrel"/>
</dbReference>
<dbReference type="PANTHER" id="PTHR12872">
    <property type="entry name" value="ALPHA-N-ACETYLGLUCOSAMINIDASE"/>
    <property type="match status" value="1"/>
</dbReference>
<keyword evidence="6" id="KW-1185">Reference proteome</keyword>
<dbReference type="InterPro" id="IPR029018">
    <property type="entry name" value="Hex-like_dom2"/>
</dbReference>
<dbReference type="InterPro" id="IPR024732">
    <property type="entry name" value="NAGLU_C"/>
</dbReference>
<dbReference type="Gene3D" id="3.20.20.80">
    <property type="entry name" value="Glycosidases"/>
    <property type="match status" value="1"/>
</dbReference>
<dbReference type="Pfam" id="PF12972">
    <property type="entry name" value="NAGLU_C"/>
    <property type="match status" value="1"/>
</dbReference>
<dbReference type="GO" id="GO:0016787">
    <property type="term" value="F:hydrolase activity"/>
    <property type="evidence" value="ECO:0007669"/>
    <property type="project" value="UniProtKB-KW"/>
</dbReference>
<feature type="domain" description="Alpha-N-acetylglucosaminidase C-terminal" evidence="4">
    <location>
        <begin position="470"/>
        <end position="737"/>
    </location>
</feature>
<evidence type="ECO:0000313" key="6">
    <source>
        <dbReference type="Proteomes" id="UP000321291"/>
    </source>
</evidence>
<reference evidence="5 6" key="1">
    <citation type="journal article" date="2017" name="Int. J. Syst. Evol. Microbiol.">
        <title>Arachidicoccus ginsenosidivorans sp. nov., with ginsenoside-converting activity isolated from ginseng cultivating soil.</title>
        <authorList>
            <person name="Siddiqi M.Z."/>
            <person name="Aslam Z."/>
            <person name="Im W.T."/>
        </authorList>
    </citation>
    <scope>NUCLEOTIDE SEQUENCE [LARGE SCALE GENOMIC DNA]</scope>
    <source>
        <strain evidence="5 6">Gsoil 809</strain>
    </source>
</reference>
<feature type="domain" description="Alpha-N-acetylglucosaminidase tim-barrel" evidence="2">
    <location>
        <begin position="141"/>
        <end position="461"/>
    </location>
</feature>
<evidence type="ECO:0000259" key="4">
    <source>
        <dbReference type="Pfam" id="PF12972"/>
    </source>
</evidence>
<evidence type="ECO:0000259" key="3">
    <source>
        <dbReference type="Pfam" id="PF12971"/>
    </source>
</evidence>
<name>A0A5B8VMV7_9BACT</name>
<gene>
    <name evidence="5" type="ORF">FSB73_07635</name>
</gene>
<proteinExistence type="predicted"/>
<evidence type="ECO:0000313" key="5">
    <source>
        <dbReference type="EMBL" id="QEC71558.1"/>
    </source>
</evidence>
<dbReference type="EMBL" id="CP042434">
    <property type="protein sequence ID" value="QEC71558.1"/>
    <property type="molecule type" value="Genomic_DNA"/>
</dbReference>
<keyword evidence="1" id="KW-0378">Hydrolase</keyword>
<dbReference type="Proteomes" id="UP000321291">
    <property type="component" value="Chromosome"/>
</dbReference>
<dbReference type="InterPro" id="IPR024240">
    <property type="entry name" value="NAGLU_N"/>
</dbReference>
<accession>A0A5B8VMV7</accession>